<evidence type="ECO:0000259" key="3">
    <source>
        <dbReference type="Pfam" id="PF21027"/>
    </source>
</evidence>
<evidence type="ECO:0000256" key="1">
    <source>
        <dbReference type="SAM" id="SignalP"/>
    </source>
</evidence>
<accession>A0A934RYM4</accession>
<dbReference type="Pfam" id="PF07632">
    <property type="entry name" value="Sde182_NH-like"/>
    <property type="match status" value="1"/>
</dbReference>
<dbReference type="EMBL" id="JAENIL010000005">
    <property type="protein sequence ID" value="MBK1875928.1"/>
    <property type="molecule type" value="Genomic_DNA"/>
</dbReference>
<dbReference type="AlphaFoldDB" id="A0A934RYM4"/>
<reference evidence="4" key="1">
    <citation type="submission" date="2021-01" db="EMBL/GenBank/DDBJ databases">
        <title>Modified the classification status of verrucomicrobia.</title>
        <authorList>
            <person name="Feng X."/>
        </authorList>
    </citation>
    <scope>NUCLEOTIDE SEQUENCE</scope>
    <source>
        <strain evidence="4">KCTC 13126</strain>
    </source>
</reference>
<dbReference type="InterPro" id="IPR036452">
    <property type="entry name" value="Ribo_hydro-like"/>
</dbReference>
<organism evidence="4 5">
    <name type="scientific">Pelagicoccus mobilis</name>
    <dbReference type="NCBI Taxonomy" id="415221"/>
    <lineage>
        <taxon>Bacteria</taxon>
        <taxon>Pseudomonadati</taxon>
        <taxon>Verrucomicrobiota</taxon>
        <taxon>Opitutia</taxon>
        <taxon>Puniceicoccales</taxon>
        <taxon>Pelagicoccaceae</taxon>
        <taxon>Pelagicoccus</taxon>
    </lineage>
</organism>
<comment type="caution">
    <text evidence="4">The sequence shown here is derived from an EMBL/GenBank/DDBJ whole genome shotgun (WGS) entry which is preliminary data.</text>
</comment>
<dbReference type="InterPro" id="IPR013783">
    <property type="entry name" value="Ig-like_fold"/>
</dbReference>
<evidence type="ECO:0000259" key="2">
    <source>
        <dbReference type="Pfam" id="PF07632"/>
    </source>
</evidence>
<dbReference type="Gene3D" id="2.60.40.10">
    <property type="entry name" value="Immunoglobulins"/>
    <property type="match status" value="1"/>
</dbReference>
<sequence length="500" mass="56536">MPHRLILCFLSLLVAASAAVCPAAAKHRLIILADMGNEPDEMQQMIHMIACSNEFDIEGLIAVTGKYLHPDSLLGEYNRVTHPELFHEIIDAYAEVLPNLRKHADGYPDPEWLRTKVAAGQKGYGIADVVIGNSSAGSELIIEAVTNGDERPVWIAVNAGSNTLAQALVDYQSRHSEEAFEAFVAKLRVFENGSQDNAGSWICNQYPDIHWIRSNFQTYAYGGPTWNKQGEGLGPHDWKPYEYTTKGQLDWQNEHIRFDHGPLGALYPERVYHAWGEGVVGFMEGGGTIPWMGLVNRGLFDINQPSWGGWSGRFTESKTKNFWSRHNDIREDEKEVTPFYTYSEASDHWTHPASGKSFNSNYVPIWRWREAMYNDFKARMDWCMMDYEDANHHPIAALKGDKSRSIVRMTARAGEMIELDASASEDPDGDTLSFHWWQYQEAGTYTGVVNVHDSREVKTEVTIPSGARGKQIHIILEVHDNDPDGKLFAYRRVVIDVVEE</sequence>
<evidence type="ECO:0000313" key="4">
    <source>
        <dbReference type="EMBL" id="MBK1875928.1"/>
    </source>
</evidence>
<keyword evidence="5" id="KW-1185">Reference proteome</keyword>
<dbReference type="RefSeq" id="WP_200354145.1">
    <property type="nucleotide sequence ID" value="NZ_JAENIL010000005.1"/>
</dbReference>
<name>A0A934RYM4_9BACT</name>
<dbReference type="Pfam" id="PF21027">
    <property type="entry name" value="Sde0182_C"/>
    <property type="match status" value="1"/>
</dbReference>
<keyword evidence="1" id="KW-0732">Signal</keyword>
<evidence type="ECO:0000313" key="5">
    <source>
        <dbReference type="Proteomes" id="UP000617628"/>
    </source>
</evidence>
<feature type="domain" description="Cellulose-binding Sde182 C-terminal" evidence="3">
    <location>
        <begin position="417"/>
        <end position="497"/>
    </location>
</feature>
<dbReference type="Proteomes" id="UP000617628">
    <property type="component" value="Unassembled WGS sequence"/>
</dbReference>
<dbReference type="Gene3D" id="3.90.245.10">
    <property type="entry name" value="Ribonucleoside hydrolase-like"/>
    <property type="match status" value="1"/>
</dbReference>
<gene>
    <name evidence="4" type="ORF">JIN87_03550</name>
</gene>
<dbReference type="InterPro" id="IPR011483">
    <property type="entry name" value="Sde182_NH-like"/>
</dbReference>
<proteinExistence type="predicted"/>
<dbReference type="InterPro" id="IPR048527">
    <property type="entry name" value="Sde182_C"/>
</dbReference>
<feature type="chain" id="PRO_5037620547" evidence="1">
    <location>
        <begin position="26"/>
        <end position="500"/>
    </location>
</feature>
<dbReference type="GO" id="GO:0016799">
    <property type="term" value="F:hydrolase activity, hydrolyzing N-glycosyl compounds"/>
    <property type="evidence" value="ECO:0007669"/>
    <property type="project" value="InterPro"/>
</dbReference>
<feature type="signal peptide" evidence="1">
    <location>
        <begin position="1"/>
        <end position="25"/>
    </location>
</feature>
<feature type="domain" description="Cellulose-binding Sde182 nucleoside hydrolase-like" evidence="2">
    <location>
        <begin position="28"/>
        <end position="314"/>
    </location>
</feature>
<protein>
    <submittedName>
        <fullName evidence="4">DUF1593 domain-containing protein</fullName>
    </submittedName>
</protein>